<gene>
    <name evidence="5" type="ORF">SAMN03080614_101632</name>
</gene>
<dbReference type="Proteomes" id="UP000243819">
    <property type="component" value="Unassembled WGS sequence"/>
</dbReference>
<accession>A0A1I0A2D2</accession>
<organism evidence="5 6">
    <name type="scientific">Anaerobranca gottschalkii DSM 13577</name>
    <dbReference type="NCBI Taxonomy" id="1120990"/>
    <lineage>
        <taxon>Bacteria</taxon>
        <taxon>Bacillati</taxon>
        <taxon>Bacillota</taxon>
        <taxon>Clostridia</taxon>
        <taxon>Eubacteriales</taxon>
        <taxon>Proteinivoracaceae</taxon>
        <taxon>Anaerobranca</taxon>
    </lineage>
</organism>
<dbReference type="InterPro" id="IPR045076">
    <property type="entry name" value="MutS"/>
</dbReference>
<feature type="domain" description="DNA mismatch repair proteins mutS family" evidence="4">
    <location>
        <begin position="317"/>
        <end position="485"/>
    </location>
</feature>
<dbReference type="InterPro" id="IPR027417">
    <property type="entry name" value="P-loop_NTPase"/>
</dbReference>
<dbReference type="InterPro" id="IPR000432">
    <property type="entry name" value="DNA_mismatch_repair_MutS_C"/>
</dbReference>
<evidence type="ECO:0000313" key="6">
    <source>
        <dbReference type="Proteomes" id="UP000243819"/>
    </source>
</evidence>
<evidence type="ECO:0000259" key="4">
    <source>
        <dbReference type="SMART" id="SM00534"/>
    </source>
</evidence>
<keyword evidence="3" id="KW-0238">DNA-binding</keyword>
<keyword evidence="2" id="KW-0067">ATP-binding</keyword>
<dbReference type="PANTHER" id="PTHR11361">
    <property type="entry name" value="DNA MISMATCH REPAIR PROTEIN MUTS FAMILY MEMBER"/>
    <property type="match status" value="1"/>
</dbReference>
<dbReference type="EMBL" id="FOIF01000016">
    <property type="protein sequence ID" value="SES88301.1"/>
    <property type="molecule type" value="Genomic_DNA"/>
</dbReference>
<dbReference type="GO" id="GO:0030983">
    <property type="term" value="F:mismatched DNA binding"/>
    <property type="evidence" value="ECO:0007669"/>
    <property type="project" value="InterPro"/>
</dbReference>
<sequence length="488" mass="55545">MKVNLMFADKDFVIESESCFHRENLLKDLGLKYIISAMAQGDEIISQSCSTALLNPLVSIETIRYRQEILKDTLNNRETVLELYQVAIETEKKVRESWYWLSTAYLSSTMANAIGLLKIYIEMLMKLRKIADNNLSKFQSSGFKNFFSTLQRELGDHYFNEVNEYLNNLSKKEGVLVSASLGSYLQGVRYVYRYPKAKGFWRRWAFAPAYTLDPRDELGAIDLGKRRDRAINEVVNGLAQAAEHLQSFFALLQRELAFYVGCINLASILEGIKMPICIPELLPMDRNERSYTGLYDGGLALTKGEIVVGNDLDSIDKLLFIITGANQGGKTTFLRSIGQGQLMAQCGMFVCGEKFIAPIRSGVFTHFKKEEDGSLEKGKLDEELSRMNRIIEEIHGGALMLFNESFASTNEYEGSEISKQITKGLTHSNVEVFFVTHFYTYATAFLNDPKTEFLKAERLENGERTFKIIPGKPERIAFSEDIYRKIFF</sequence>
<dbReference type="AlphaFoldDB" id="A0A1I0A2D2"/>
<dbReference type="SMART" id="SM00534">
    <property type="entry name" value="MUTSac"/>
    <property type="match status" value="1"/>
</dbReference>
<keyword evidence="1" id="KW-0547">Nucleotide-binding</keyword>
<dbReference type="OrthoDB" id="9808166at2"/>
<dbReference type="PANTHER" id="PTHR11361:SF34">
    <property type="entry name" value="DNA MISMATCH REPAIR PROTEIN MSH1, MITOCHONDRIAL"/>
    <property type="match status" value="1"/>
</dbReference>
<evidence type="ECO:0000313" key="5">
    <source>
        <dbReference type="EMBL" id="SES88301.1"/>
    </source>
</evidence>
<dbReference type="RefSeq" id="WP_091350184.1">
    <property type="nucleotide sequence ID" value="NZ_FOIF01000016.1"/>
</dbReference>
<reference evidence="6" key="1">
    <citation type="submission" date="2016-10" db="EMBL/GenBank/DDBJ databases">
        <authorList>
            <person name="Varghese N."/>
            <person name="Submissions S."/>
        </authorList>
    </citation>
    <scope>NUCLEOTIDE SEQUENCE [LARGE SCALE GENOMIC DNA]</scope>
    <source>
        <strain evidence="6">DSM 13577</strain>
    </source>
</reference>
<protein>
    <submittedName>
        <fullName evidence="5">MutS domain V</fullName>
    </submittedName>
</protein>
<keyword evidence="6" id="KW-1185">Reference proteome</keyword>
<dbReference type="Gene3D" id="3.40.50.300">
    <property type="entry name" value="P-loop containing nucleotide triphosphate hydrolases"/>
    <property type="match status" value="1"/>
</dbReference>
<proteinExistence type="predicted"/>
<dbReference type="SUPFAM" id="SSF52540">
    <property type="entry name" value="P-loop containing nucleoside triphosphate hydrolases"/>
    <property type="match status" value="1"/>
</dbReference>
<dbReference type="STRING" id="1120990.SAMN03080614_101632"/>
<evidence type="ECO:0000256" key="2">
    <source>
        <dbReference type="ARBA" id="ARBA00022840"/>
    </source>
</evidence>
<dbReference type="GO" id="GO:0005524">
    <property type="term" value="F:ATP binding"/>
    <property type="evidence" value="ECO:0007669"/>
    <property type="project" value="UniProtKB-KW"/>
</dbReference>
<dbReference type="GO" id="GO:0140664">
    <property type="term" value="F:ATP-dependent DNA damage sensor activity"/>
    <property type="evidence" value="ECO:0007669"/>
    <property type="project" value="InterPro"/>
</dbReference>
<dbReference type="GO" id="GO:0005829">
    <property type="term" value="C:cytosol"/>
    <property type="evidence" value="ECO:0007669"/>
    <property type="project" value="TreeGrafter"/>
</dbReference>
<evidence type="ECO:0000256" key="3">
    <source>
        <dbReference type="ARBA" id="ARBA00023125"/>
    </source>
</evidence>
<dbReference type="Pfam" id="PF00488">
    <property type="entry name" value="MutS_V"/>
    <property type="match status" value="1"/>
</dbReference>
<dbReference type="GO" id="GO:0006298">
    <property type="term" value="P:mismatch repair"/>
    <property type="evidence" value="ECO:0007669"/>
    <property type="project" value="InterPro"/>
</dbReference>
<name>A0A1I0A2D2_9FIRM</name>
<evidence type="ECO:0000256" key="1">
    <source>
        <dbReference type="ARBA" id="ARBA00022741"/>
    </source>
</evidence>